<evidence type="ECO:0000259" key="2">
    <source>
        <dbReference type="PROSITE" id="PS51253"/>
    </source>
</evidence>
<keyword evidence="4" id="KW-1185">Reference proteome</keyword>
<dbReference type="InterPro" id="IPR006600">
    <property type="entry name" value="HTH_CenpB_DNA-bd_dom"/>
</dbReference>
<dbReference type="EMBL" id="SBJO01000236">
    <property type="protein sequence ID" value="KAF9761949.1"/>
    <property type="molecule type" value="Genomic_DNA"/>
</dbReference>
<dbReference type="PANTHER" id="PTHR19303:SF73">
    <property type="entry name" value="PROTEIN PDC2"/>
    <property type="match status" value="1"/>
</dbReference>
<gene>
    <name evidence="3" type="primary">TIGD4_1</name>
    <name evidence="3" type="ORF">NGRA_2317</name>
</gene>
<dbReference type="Pfam" id="PF03221">
    <property type="entry name" value="HTH_Tnp_Tc5"/>
    <property type="match status" value="1"/>
</dbReference>
<dbReference type="PANTHER" id="PTHR19303">
    <property type="entry name" value="TRANSPOSON"/>
    <property type="match status" value="1"/>
</dbReference>
<dbReference type="GO" id="GO:0003677">
    <property type="term" value="F:DNA binding"/>
    <property type="evidence" value="ECO:0007669"/>
    <property type="project" value="UniProtKB-KW"/>
</dbReference>
<comment type="caution">
    <text evidence="3">The sequence shown here is derived from an EMBL/GenBank/DDBJ whole genome shotgun (WGS) entry which is preliminary data.</text>
</comment>
<evidence type="ECO:0000313" key="4">
    <source>
        <dbReference type="Proteomes" id="UP000740883"/>
    </source>
</evidence>
<accession>A0A9P6GXD2</accession>
<dbReference type="PROSITE" id="PS51253">
    <property type="entry name" value="HTH_CENPB"/>
    <property type="match status" value="1"/>
</dbReference>
<dbReference type="SUPFAM" id="SSF46689">
    <property type="entry name" value="Homeodomain-like"/>
    <property type="match status" value="1"/>
</dbReference>
<proteinExistence type="predicted"/>
<dbReference type="InterPro" id="IPR009057">
    <property type="entry name" value="Homeodomain-like_sf"/>
</dbReference>
<dbReference type="Gene3D" id="1.10.10.60">
    <property type="entry name" value="Homeodomain-like"/>
    <property type="match status" value="1"/>
</dbReference>
<name>A0A9P6GXD2_9MICR</name>
<dbReference type="InterPro" id="IPR050863">
    <property type="entry name" value="CenT-Element_Derived"/>
</dbReference>
<evidence type="ECO:0000256" key="1">
    <source>
        <dbReference type="ARBA" id="ARBA00023125"/>
    </source>
</evidence>
<dbReference type="OrthoDB" id="2447222at2759"/>
<organism evidence="3 4">
    <name type="scientific">Nosema granulosis</name>
    <dbReference type="NCBI Taxonomy" id="83296"/>
    <lineage>
        <taxon>Eukaryota</taxon>
        <taxon>Fungi</taxon>
        <taxon>Fungi incertae sedis</taxon>
        <taxon>Microsporidia</taxon>
        <taxon>Nosematidae</taxon>
        <taxon>Nosema</taxon>
    </lineage>
</organism>
<reference evidence="3 4" key="1">
    <citation type="journal article" date="2020" name="Genome Biol. Evol.">
        <title>Comparative genomics of strictly vertically transmitted, feminizing microsporidia endosymbionts of amphipod crustaceans.</title>
        <authorList>
            <person name="Cormier A."/>
            <person name="Chebbi M.A."/>
            <person name="Giraud I."/>
            <person name="Wattier R."/>
            <person name="Teixeira M."/>
            <person name="Gilbert C."/>
            <person name="Rigaud T."/>
            <person name="Cordaux R."/>
        </authorList>
    </citation>
    <scope>NUCLEOTIDE SEQUENCE [LARGE SCALE GENOMIC DNA]</scope>
    <source>
        <strain evidence="3 4">Ou3-Ou53</strain>
    </source>
</reference>
<feature type="domain" description="HTH CENPB-type" evidence="2">
    <location>
        <begin position="1"/>
        <end position="46"/>
    </location>
</feature>
<evidence type="ECO:0000313" key="3">
    <source>
        <dbReference type="EMBL" id="KAF9761949.1"/>
    </source>
</evidence>
<protein>
    <submittedName>
        <fullName evidence="3">Tigger transposable element-derived protein 4</fullName>
    </submittedName>
</protein>
<dbReference type="AlphaFoldDB" id="A0A9P6GXD2"/>
<sequence>MNVTVTTDFLQTKALEAVEKLNIKDFKAPSGWVCKFVKRNKLASKRINGKAGLANPSILEDFKASLDSKLAEYDDQNIYNCNETGYMYKQSSRRTYTFSDEDNANGKFSKERITVLFAVSRTGEWLKALIIVKSKTPR</sequence>
<dbReference type="Proteomes" id="UP000740883">
    <property type="component" value="Unassembled WGS sequence"/>
</dbReference>
<keyword evidence="1" id="KW-0238">DNA-binding</keyword>
<dbReference type="GO" id="GO:0005634">
    <property type="term" value="C:nucleus"/>
    <property type="evidence" value="ECO:0007669"/>
    <property type="project" value="TreeGrafter"/>
</dbReference>